<dbReference type="STRING" id="436010.A0A167T160"/>
<dbReference type="Gene3D" id="3.30.470.20">
    <property type="entry name" value="ATP-grasp fold, B domain"/>
    <property type="match status" value="1"/>
</dbReference>
<feature type="domain" description="Carbamoyl phosphate synthase ATP-binding" evidence="1">
    <location>
        <begin position="7"/>
        <end position="76"/>
    </location>
</feature>
<dbReference type="AlphaFoldDB" id="A0A167T160"/>
<evidence type="ECO:0000313" key="2">
    <source>
        <dbReference type="EMBL" id="KZP02456.1"/>
    </source>
</evidence>
<dbReference type="EMBL" id="KV418558">
    <property type="protein sequence ID" value="KZP02456.1"/>
    <property type="molecule type" value="Genomic_DNA"/>
</dbReference>
<accession>A0A167T160</accession>
<dbReference type="PANTHER" id="PTHR45007">
    <property type="entry name" value="CARBOXYLASE, PUTATIVE (AFU_ORTHOLOGUE AFUA_5G07570)-RELATED"/>
    <property type="match status" value="1"/>
</dbReference>
<dbReference type="SUPFAM" id="SSF56059">
    <property type="entry name" value="Glutathione synthetase ATP-binding domain-like"/>
    <property type="match status" value="1"/>
</dbReference>
<organism evidence="2 3">
    <name type="scientific">Athelia psychrophila</name>
    <dbReference type="NCBI Taxonomy" id="1759441"/>
    <lineage>
        <taxon>Eukaryota</taxon>
        <taxon>Fungi</taxon>
        <taxon>Dikarya</taxon>
        <taxon>Basidiomycota</taxon>
        <taxon>Agaricomycotina</taxon>
        <taxon>Agaricomycetes</taxon>
        <taxon>Agaricomycetidae</taxon>
        <taxon>Atheliales</taxon>
        <taxon>Atheliaceae</taxon>
        <taxon>Athelia</taxon>
    </lineage>
</organism>
<protein>
    <recommendedName>
        <fullName evidence="1">Carbamoyl phosphate synthase ATP-binding domain-containing protein</fullName>
    </recommendedName>
</protein>
<dbReference type="Pfam" id="PF02786">
    <property type="entry name" value="CPSase_L_D2"/>
    <property type="match status" value="1"/>
</dbReference>
<dbReference type="InterPro" id="IPR005479">
    <property type="entry name" value="CPAse_ATP-bd"/>
</dbReference>
<sequence length="87" mass="9408">MSDALNGGGRRGMRVVSAEEGVGEAPSGQLFAEKTLSGPGWKRIEVQIVGDGAGDVVHLWERECSVQRRFQNVVEVSVLFLSFTKST</sequence>
<proteinExistence type="predicted"/>
<dbReference type="GO" id="GO:0005524">
    <property type="term" value="F:ATP binding"/>
    <property type="evidence" value="ECO:0007669"/>
    <property type="project" value="InterPro"/>
</dbReference>
<dbReference type="PANTHER" id="PTHR45007:SF1">
    <property type="entry name" value="CARBOXYLASE, PUTATIVE (AFU_ORTHOLOGUE AFUA_5G07570)-RELATED"/>
    <property type="match status" value="1"/>
</dbReference>
<gene>
    <name evidence="2" type="ORF">FIBSPDRAFT_770717</name>
</gene>
<dbReference type="OrthoDB" id="196847at2759"/>
<keyword evidence="3" id="KW-1185">Reference proteome</keyword>
<evidence type="ECO:0000313" key="3">
    <source>
        <dbReference type="Proteomes" id="UP000076532"/>
    </source>
</evidence>
<name>A0A167T160_9AGAM</name>
<evidence type="ECO:0000259" key="1">
    <source>
        <dbReference type="Pfam" id="PF02786"/>
    </source>
</evidence>
<dbReference type="Proteomes" id="UP000076532">
    <property type="component" value="Unassembled WGS sequence"/>
</dbReference>
<reference evidence="2 3" key="1">
    <citation type="journal article" date="2016" name="Mol. Biol. Evol.">
        <title>Comparative Genomics of Early-Diverging Mushroom-Forming Fungi Provides Insights into the Origins of Lignocellulose Decay Capabilities.</title>
        <authorList>
            <person name="Nagy L.G."/>
            <person name="Riley R."/>
            <person name="Tritt A."/>
            <person name="Adam C."/>
            <person name="Daum C."/>
            <person name="Floudas D."/>
            <person name="Sun H."/>
            <person name="Yadav J.S."/>
            <person name="Pangilinan J."/>
            <person name="Larsson K.H."/>
            <person name="Matsuura K."/>
            <person name="Barry K."/>
            <person name="Labutti K."/>
            <person name="Kuo R."/>
            <person name="Ohm R.A."/>
            <person name="Bhattacharya S.S."/>
            <person name="Shirouzu T."/>
            <person name="Yoshinaga Y."/>
            <person name="Martin F.M."/>
            <person name="Grigoriev I.V."/>
            <person name="Hibbett D.S."/>
        </authorList>
    </citation>
    <scope>NUCLEOTIDE SEQUENCE [LARGE SCALE GENOMIC DNA]</scope>
    <source>
        <strain evidence="2 3">CBS 109695</strain>
    </source>
</reference>